<proteinExistence type="predicted"/>
<name>A0A316WHA5_9FLAO</name>
<reference evidence="1 2" key="1">
    <citation type="submission" date="2018-04" db="EMBL/GenBank/DDBJ databases">
        <title>Chryseobacterium oncorhynchi 701B-08T from rainbow trout, and Chryseobacterium viscerum 687B-08T from diseased fish.</title>
        <authorList>
            <person name="Jeong J.-J."/>
            <person name="Lee Y.J."/>
            <person name="Pathiraja D."/>
            <person name="Park B."/>
            <person name="Choi I.-G."/>
            <person name="Kim K.D."/>
        </authorList>
    </citation>
    <scope>NUCLEOTIDE SEQUENCE [LARGE SCALE GENOMIC DNA]</scope>
    <source>
        <strain evidence="1 2">687B-08</strain>
    </source>
</reference>
<gene>
    <name evidence="1" type="ORF">C1634_023350</name>
</gene>
<evidence type="ECO:0000313" key="2">
    <source>
        <dbReference type="Proteomes" id="UP000236413"/>
    </source>
</evidence>
<sequence>MAKREIIKYPITESSNKFELESVMKFQELPLNVAIKMLKDSGTIVSDDEAAEILLFFHTLVKITIKEFLSPED</sequence>
<organism evidence="1 2">
    <name type="scientific">Chryseobacterium viscerum</name>
    <dbReference type="NCBI Taxonomy" id="1037377"/>
    <lineage>
        <taxon>Bacteria</taxon>
        <taxon>Pseudomonadati</taxon>
        <taxon>Bacteroidota</taxon>
        <taxon>Flavobacteriia</taxon>
        <taxon>Flavobacteriales</taxon>
        <taxon>Weeksellaceae</taxon>
        <taxon>Chryseobacterium group</taxon>
        <taxon>Chryseobacterium</taxon>
    </lineage>
</organism>
<comment type="caution">
    <text evidence="1">The sequence shown here is derived from an EMBL/GenBank/DDBJ whole genome shotgun (WGS) entry which is preliminary data.</text>
</comment>
<dbReference type="AlphaFoldDB" id="A0A316WHA5"/>
<accession>A0A316WHA5</accession>
<evidence type="ECO:0000313" key="1">
    <source>
        <dbReference type="EMBL" id="PWN58488.1"/>
    </source>
</evidence>
<dbReference type="Proteomes" id="UP000236413">
    <property type="component" value="Unassembled WGS sequence"/>
</dbReference>
<protein>
    <submittedName>
        <fullName evidence="1">Uncharacterized protein</fullName>
    </submittedName>
</protein>
<dbReference type="RefSeq" id="WP_028123493.1">
    <property type="nucleotide sequence ID" value="NZ_PPEG02000011.1"/>
</dbReference>
<dbReference type="EMBL" id="PPEG02000011">
    <property type="protein sequence ID" value="PWN58488.1"/>
    <property type="molecule type" value="Genomic_DNA"/>
</dbReference>